<gene>
    <name evidence="1" type="ORF">QB898_05175</name>
</gene>
<accession>A0AAW6RFD5</accession>
<keyword evidence="2" id="KW-1185">Reference proteome</keyword>
<dbReference type="SUPFAM" id="SSF53335">
    <property type="entry name" value="S-adenosyl-L-methionine-dependent methyltransferases"/>
    <property type="match status" value="1"/>
</dbReference>
<organism evidence="1 2">
    <name type="scientific">Ottowia cancrivicina</name>
    <dbReference type="NCBI Taxonomy" id="3040346"/>
    <lineage>
        <taxon>Bacteria</taxon>
        <taxon>Pseudomonadati</taxon>
        <taxon>Pseudomonadota</taxon>
        <taxon>Betaproteobacteria</taxon>
        <taxon>Burkholderiales</taxon>
        <taxon>Comamonadaceae</taxon>
        <taxon>Ottowia</taxon>
    </lineage>
</organism>
<proteinExistence type="predicted"/>
<dbReference type="GO" id="GO:0008168">
    <property type="term" value="F:methyltransferase activity"/>
    <property type="evidence" value="ECO:0007669"/>
    <property type="project" value="UniProtKB-KW"/>
</dbReference>
<protein>
    <submittedName>
        <fullName evidence="1">Phospholipid methyltransferase</fullName>
    </submittedName>
</protein>
<dbReference type="Proteomes" id="UP001237156">
    <property type="component" value="Unassembled WGS sequence"/>
</dbReference>
<dbReference type="InterPro" id="IPR029063">
    <property type="entry name" value="SAM-dependent_MTases_sf"/>
</dbReference>
<evidence type="ECO:0000313" key="2">
    <source>
        <dbReference type="Proteomes" id="UP001237156"/>
    </source>
</evidence>
<keyword evidence="1" id="KW-0489">Methyltransferase</keyword>
<dbReference type="Gene3D" id="3.40.50.150">
    <property type="entry name" value="Vaccinia Virus protein VP39"/>
    <property type="match status" value="1"/>
</dbReference>
<evidence type="ECO:0000313" key="1">
    <source>
        <dbReference type="EMBL" id="MDG9699118.1"/>
    </source>
</evidence>
<dbReference type="CDD" id="cd02440">
    <property type="entry name" value="AdoMet_MTases"/>
    <property type="match status" value="1"/>
</dbReference>
<dbReference type="EMBL" id="JARVII010000007">
    <property type="protein sequence ID" value="MDG9699118.1"/>
    <property type="molecule type" value="Genomic_DNA"/>
</dbReference>
<dbReference type="AlphaFoldDB" id="A0AAW6RFD5"/>
<name>A0AAW6RFD5_9BURK</name>
<comment type="caution">
    <text evidence="1">The sequence shown here is derived from an EMBL/GenBank/DDBJ whole genome shotgun (WGS) entry which is preliminary data.</text>
</comment>
<reference evidence="1 2" key="1">
    <citation type="submission" date="2023-04" db="EMBL/GenBank/DDBJ databases">
        <title>Ottowia paracancer sp. nov., isolated from human stomach.</title>
        <authorList>
            <person name="Song Y."/>
        </authorList>
    </citation>
    <scope>NUCLEOTIDE SEQUENCE [LARGE SCALE GENOMIC DNA]</scope>
    <source>
        <strain evidence="1 2">10c7w1</strain>
    </source>
</reference>
<keyword evidence="1" id="KW-0808">Transferase</keyword>
<dbReference type="GO" id="GO:0032259">
    <property type="term" value="P:methylation"/>
    <property type="evidence" value="ECO:0007669"/>
    <property type="project" value="UniProtKB-KW"/>
</dbReference>
<sequence>MASVFRAQQQQNALLWRELVRRPGSVGAICASSRRLAACMASHIDPHPDAPSVVVELGGGTGAITAALRASGLPASRLVVVEHSASLAQHLRQRFEGVCVIHGDAADLPRMLRGGDWPADEAGRPLPIAQIVSGLPLLSIPLPARRRILAAGIQALPAQGRLIQFTYALRAPSPWQQAGLQLLSRERVVFNLPPARVDVLAHPVQSSR</sequence>